<gene>
    <name evidence="2" type="ORF">DPMN_018194</name>
</gene>
<reference evidence="2" key="2">
    <citation type="submission" date="2020-11" db="EMBL/GenBank/DDBJ databases">
        <authorList>
            <person name="McCartney M.A."/>
            <person name="Auch B."/>
            <person name="Kono T."/>
            <person name="Mallez S."/>
            <person name="Becker A."/>
            <person name="Gohl D.M."/>
            <person name="Silverstein K.A.T."/>
            <person name="Koren S."/>
            <person name="Bechman K.B."/>
            <person name="Herman A."/>
            <person name="Abrahante J.E."/>
            <person name="Garbe J."/>
        </authorList>
    </citation>
    <scope>NUCLEOTIDE SEQUENCE</scope>
    <source>
        <strain evidence="2">Duluth1</strain>
        <tissue evidence="2">Whole animal</tissue>
    </source>
</reference>
<name>A0A9D4NCS4_DREPO</name>
<accession>A0A9D4NCS4</accession>
<proteinExistence type="predicted"/>
<evidence type="ECO:0000256" key="1">
    <source>
        <dbReference type="SAM" id="MobiDB-lite"/>
    </source>
</evidence>
<organism evidence="2 3">
    <name type="scientific">Dreissena polymorpha</name>
    <name type="common">Zebra mussel</name>
    <name type="synonym">Mytilus polymorpha</name>
    <dbReference type="NCBI Taxonomy" id="45954"/>
    <lineage>
        <taxon>Eukaryota</taxon>
        <taxon>Metazoa</taxon>
        <taxon>Spiralia</taxon>
        <taxon>Lophotrochozoa</taxon>
        <taxon>Mollusca</taxon>
        <taxon>Bivalvia</taxon>
        <taxon>Autobranchia</taxon>
        <taxon>Heteroconchia</taxon>
        <taxon>Euheterodonta</taxon>
        <taxon>Imparidentia</taxon>
        <taxon>Neoheterodontei</taxon>
        <taxon>Myida</taxon>
        <taxon>Dreissenoidea</taxon>
        <taxon>Dreissenidae</taxon>
        <taxon>Dreissena</taxon>
    </lineage>
</organism>
<keyword evidence="3" id="KW-1185">Reference proteome</keyword>
<dbReference type="AlphaFoldDB" id="A0A9D4NCS4"/>
<protein>
    <submittedName>
        <fullName evidence="2">Uncharacterized protein</fullName>
    </submittedName>
</protein>
<dbReference type="Proteomes" id="UP000828390">
    <property type="component" value="Unassembled WGS sequence"/>
</dbReference>
<sequence length="66" mass="7298">MFAGAHGDGTHDETLTPLIAWGPGLRKPEKETQKYDDGLSDGMFHNLVHKKCAHYSFNSFSAGTEF</sequence>
<reference evidence="2" key="1">
    <citation type="journal article" date="2019" name="bioRxiv">
        <title>The Genome of the Zebra Mussel, Dreissena polymorpha: A Resource for Invasive Species Research.</title>
        <authorList>
            <person name="McCartney M.A."/>
            <person name="Auch B."/>
            <person name="Kono T."/>
            <person name="Mallez S."/>
            <person name="Zhang Y."/>
            <person name="Obille A."/>
            <person name="Becker A."/>
            <person name="Abrahante J.E."/>
            <person name="Garbe J."/>
            <person name="Badalamenti J.P."/>
            <person name="Herman A."/>
            <person name="Mangelson H."/>
            <person name="Liachko I."/>
            <person name="Sullivan S."/>
            <person name="Sone E.D."/>
            <person name="Koren S."/>
            <person name="Silverstein K.A.T."/>
            <person name="Beckman K.B."/>
            <person name="Gohl D.M."/>
        </authorList>
    </citation>
    <scope>NUCLEOTIDE SEQUENCE</scope>
    <source>
        <strain evidence="2">Duluth1</strain>
        <tissue evidence="2">Whole animal</tissue>
    </source>
</reference>
<comment type="caution">
    <text evidence="2">The sequence shown here is derived from an EMBL/GenBank/DDBJ whole genome shotgun (WGS) entry which is preliminary data.</text>
</comment>
<evidence type="ECO:0000313" key="2">
    <source>
        <dbReference type="EMBL" id="KAH3894037.1"/>
    </source>
</evidence>
<evidence type="ECO:0000313" key="3">
    <source>
        <dbReference type="Proteomes" id="UP000828390"/>
    </source>
</evidence>
<dbReference type="EMBL" id="JAIWYP010000001">
    <property type="protein sequence ID" value="KAH3894037.1"/>
    <property type="molecule type" value="Genomic_DNA"/>
</dbReference>
<feature type="region of interest" description="Disordered" evidence="1">
    <location>
        <begin position="1"/>
        <end position="33"/>
    </location>
</feature>